<feature type="chain" id="PRO_5028385340" description="DUF302 domain-containing protein" evidence="1">
    <location>
        <begin position="21"/>
        <end position="340"/>
    </location>
</feature>
<sequence>MKKRLSIGFLVVTLISGVVAKEQKVDSSAAMSSKKSAIVYTIAGNAEAKYNEMIEKELKPLGFLTPDPRKGVNKVYQQKYGSTTLDALSFMTIVDKKAIKPLLNVDPTIAGFNPFNLLIYKHKNVNETIISHFTPEVVFEMLGTTNQEVKDGYIASMKKLDEVIVKTFPNAKISYKMYEQKAADTMMNFEYDFERPEDLDDFVDEIQEKIEDSFVEKGYIMAGYFNFKETFDGSKLLPQMDAFWTYSLCHFKYSYTIFDNAGARPEAAVFAPCTMYMYIQKGTNKLVMGMPRLQNWVSLFNITDKKRLEFNQKLDKEIAEIIVGLGAKEVDATPYTPIKL</sequence>
<organism evidence="2">
    <name type="scientific">uncultured Sulfurovum sp</name>
    <dbReference type="NCBI Taxonomy" id="269237"/>
    <lineage>
        <taxon>Bacteria</taxon>
        <taxon>Pseudomonadati</taxon>
        <taxon>Campylobacterota</taxon>
        <taxon>Epsilonproteobacteria</taxon>
        <taxon>Campylobacterales</taxon>
        <taxon>Sulfurovaceae</taxon>
        <taxon>Sulfurovum</taxon>
        <taxon>environmental samples</taxon>
    </lineage>
</organism>
<dbReference type="EMBL" id="CACVAS010000057">
    <property type="protein sequence ID" value="CAA6808898.1"/>
    <property type="molecule type" value="Genomic_DNA"/>
</dbReference>
<gene>
    <name evidence="2" type="ORF">HELGO_WM3538</name>
</gene>
<keyword evidence="1" id="KW-0732">Signal</keyword>
<proteinExistence type="predicted"/>
<dbReference type="Gene3D" id="3.30.310.70">
    <property type="entry name" value="TT1751-like domain"/>
    <property type="match status" value="2"/>
</dbReference>
<dbReference type="SUPFAM" id="SSF103247">
    <property type="entry name" value="TT1751-like"/>
    <property type="match status" value="2"/>
</dbReference>
<feature type="signal peptide" evidence="1">
    <location>
        <begin position="1"/>
        <end position="20"/>
    </location>
</feature>
<protein>
    <recommendedName>
        <fullName evidence="3">DUF302 domain-containing protein</fullName>
    </recommendedName>
</protein>
<reference evidence="2" key="1">
    <citation type="submission" date="2020-01" db="EMBL/GenBank/DDBJ databases">
        <authorList>
            <person name="Meier V. D."/>
            <person name="Meier V D."/>
        </authorList>
    </citation>
    <scope>NUCLEOTIDE SEQUENCE</scope>
    <source>
        <strain evidence="2">HLG_WM_MAG_01</strain>
    </source>
</reference>
<evidence type="ECO:0000313" key="2">
    <source>
        <dbReference type="EMBL" id="CAA6808898.1"/>
    </source>
</evidence>
<evidence type="ECO:0000256" key="1">
    <source>
        <dbReference type="SAM" id="SignalP"/>
    </source>
</evidence>
<dbReference type="AlphaFoldDB" id="A0A6S6SKB0"/>
<dbReference type="InterPro" id="IPR035923">
    <property type="entry name" value="TT1751-like_sf"/>
</dbReference>
<name>A0A6S6SKB0_9BACT</name>
<accession>A0A6S6SKB0</accession>
<evidence type="ECO:0008006" key="3">
    <source>
        <dbReference type="Google" id="ProtNLM"/>
    </source>
</evidence>